<dbReference type="eggNOG" id="ENOG502RX7D">
    <property type="taxonomic scope" value="Eukaryota"/>
</dbReference>
<reference evidence="3" key="1">
    <citation type="journal article" date="2013" name="Genome Announc.">
        <title>Draft genome sequence of the grapevine dieback fungus Eutypa lata UCR-EL1.</title>
        <authorList>
            <person name="Blanco-Ulate B."/>
            <person name="Rolshausen P.E."/>
            <person name="Cantu D."/>
        </authorList>
    </citation>
    <scope>NUCLEOTIDE SEQUENCE [LARGE SCALE GENOMIC DNA]</scope>
    <source>
        <strain evidence="3">UCR-EL1</strain>
    </source>
</reference>
<evidence type="ECO:0000259" key="1">
    <source>
        <dbReference type="Pfam" id="PF21959"/>
    </source>
</evidence>
<dbReference type="EMBL" id="KB706899">
    <property type="protein sequence ID" value="EMR65250.1"/>
    <property type="molecule type" value="Genomic_DNA"/>
</dbReference>
<dbReference type="AlphaFoldDB" id="M7TEX7"/>
<name>M7TEX7_EUTLA</name>
<dbReference type="OrthoDB" id="4405280at2759"/>
<evidence type="ECO:0000313" key="3">
    <source>
        <dbReference type="Proteomes" id="UP000012174"/>
    </source>
</evidence>
<gene>
    <name evidence="2" type="ORF">UCREL1_7754</name>
</gene>
<keyword evidence="3" id="KW-1185">Reference proteome</keyword>
<dbReference type="Proteomes" id="UP000012174">
    <property type="component" value="Unassembled WGS sequence"/>
</dbReference>
<dbReference type="HOGENOM" id="CLU_085424_0_0_1"/>
<dbReference type="SUPFAM" id="SSF75011">
    <property type="entry name" value="3-carboxy-cis,cis-mucoante lactonizing enzyme"/>
    <property type="match status" value="1"/>
</dbReference>
<evidence type="ECO:0000313" key="2">
    <source>
        <dbReference type="EMBL" id="EMR65250.1"/>
    </source>
</evidence>
<dbReference type="Pfam" id="PF21959">
    <property type="entry name" value="DUF6923"/>
    <property type="match status" value="1"/>
</dbReference>
<accession>M7TEX7</accession>
<organism evidence="2 3">
    <name type="scientific">Eutypa lata (strain UCR-EL1)</name>
    <name type="common">Grapevine dieback disease fungus</name>
    <name type="synonym">Eutypa armeniacae</name>
    <dbReference type="NCBI Taxonomy" id="1287681"/>
    <lineage>
        <taxon>Eukaryota</taxon>
        <taxon>Fungi</taxon>
        <taxon>Dikarya</taxon>
        <taxon>Ascomycota</taxon>
        <taxon>Pezizomycotina</taxon>
        <taxon>Sordariomycetes</taxon>
        <taxon>Xylariomycetidae</taxon>
        <taxon>Xylariales</taxon>
        <taxon>Diatrypaceae</taxon>
        <taxon>Eutypa</taxon>
    </lineage>
</organism>
<dbReference type="KEGG" id="ela:UCREL1_7754"/>
<dbReference type="InterPro" id="IPR054215">
    <property type="entry name" value="DUF6923"/>
</dbReference>
<protein>
    <submittedName>
        <fullName evidence="2">Putative proline rich protein 5 protein</fullName>
    </submittedName>
</protein>
<feature type="domain" description="DUF6923" evidence="1">
    <location>
        <begin position="9"/>
        <end position="237"/>
    </location>
</feature>
<proteinExistence type="predicted"/>
<dbReference type="OMA" id="RSWHEVD"/>
<sequence>MGYLIQYNALYRVDLQTGAYETVATGVAASADNVNAIGYNVQDNYLYGIANPSRQLVRISAGASPPSTVVATFTAAQMRDATANVGDFDADTAHFWFGAAGRSWHEVDLEPGSPTYGAVLANGTTDMPAGAASVADWVHVPVAGRYLWSVTPASGGDATILMRFSLVTKEWEVVERYGVLAPGGYGALYGINNGTLYASNNQNGEIWAFDVLGNGVAPYLASHGPASGSNDGARCVTNMLA</sequence>